<protein>
    <submittedName>
        <fullName evidence="7">BQ5605_C004g02969 protein</fullName>
    </submittedName>
</protein>
<sequence length="315" mass="35120">MAAARSVSIPHYAWAGGHALVLAGTVYTLIGLVTFQSRSKSYYLSYLGAIVSWGIVVYKSLGIPQPNKAYIQRALLDENVQYLILAVYWFLQKPIYITLIPFATFSLFHTLTFVRTSVLPKPPSTPAGASKTAAPPATGQAKLSKQIQTWVKANYEKAMLFVAFVEVVLVFGRVLLGAITFRNSLLAPLFFAHFLRLRYYLSPPTRQAFAWVSTQIDHGINHPSCPAPVKKGVTIARDLVGLPNTSFDTPSPFFKSVAKRELNNLEPRVQQVHDPPLQEPLLDQHPQLPPELLLDQHPQLPPELLLELDKKRRGC</sequence>
<dbReference type="Pfam" id="PF03661">
    <property type="entry name" value="TMEM33_Pom33"/>
    <property type="match status" value="1"/>
</dbReference>
<evidence type="ECO:0000256" key="1">
    <source>
        <dbReference type="ARBA" id="ARBA00004141"/>
    </source>
</evidence>
<dbReference type="GO" id="GO:0016020">
    <property type="term" value="C:membrane"/>
    <property type="evidence" value="ECO:0007669"/>
    <property type="project" value="UniProtKB-SubCell"/>
</dbReference>
<comment type="subcellular location">
    <subcellularLocation>
        <location evidence="1">Membrane</location>
        <topology evidence="1">Multi-pass membrane protein</topology>
    </subcellularLocation>
</comment>
<feature type="transmembrane region" description="Helical" evidence="6">
    <location>
        <begin position="158"/>
        <end position="179"/>
    </location>
</feature>
<evidence type="ECO:0000256" key="3">
    <source>
        <dbReference type="ARBA" id="ARBA00022692"/>
    </source>
</evidence>
<dbReference type="InterPro" id="IPR051645">
    <property type="entry name" value="PER33/POM33_regulator"/>
</dbReference>
<reference evidence="7 8" key="1">
    <citation type="submission" date="2016-11" db="EMBL/GenBank/DDBJ databases">
        <authorList>
            <person name="Jaros S."/>
            <person name="Januszkiewicz K."/>
            <person name="Wedrychowicz H."/>
        </authorList>
    </citation>
    <scope>NUCLEOTIDE SEQUENCE [LARGE SCALE GENOMIC DNA]</scope>
</reference>
<dbReference type="Proteomes" id="UP000249464">
    <property type="component" value="Unassembled WGS sequence"/>
</dbReference>
<dbReference type="GO" id="GO:0061024">
    <property type="term" value="P:membrane organization"/>
    <property type="evidence" value="ECO:0007669"/>
    <property type="project" value="TreeGrafter"/>
</dbReference>
<dbReference type="STRING" id="796604.A0A2X0MCN4"/>
<feature type="transmembrane region" description="Helical" evidence="6">
    <location>
        <begin position="95"/>
        <end position="114"/>
    </location>
</feature>
<dbReference type="PANTHER" id="PTHR12703:SF4">
    <property type="entry name" value="TRANSMEMBRANE PROTEIN 33"/>
    <property type="match status" value="1"/>
</dbReference>
<evidence type="ECO:0000313" key="7">
    <source>
        <dbReference type="EMBL" id="SGY69151.1"/>
    </source>
</evidence>
<proteinExistence type="inferred from homology"/>
<dbReference type="InterPro" id="IPR005344">
    <property type="entry name" value="TMEM33/Pom33"/>
</dbReference>
<accession>A0A2X0MCN4</accession>
<keyword evidence="3 6" id="KW-0812">Transmembrane</keyword>
<organism evidence="7 8">
    <name type="scientific">Microbotryum silenes-dioicae</name>
    <dbReference type="NCBI Taxonomy" id="796604"/>
    <lineage>
        <taxon>Eukaryota</taxon>
        <taxon>Fungi</taxon>
        <taxon>Dikarya</taxon>
        <taxon>Basidiomycota</taxon>
        <taxon>Pucciniomycotina</taxon>
        <taxon>Microbotryomycetes</taxon>
        <taxon>Microbotryales</taxon>
        <taxon>Microbotryaceae</taxon>
        <taxon>Microbotryum</taxon>
    </lineage>
</organism>
<evidence type="ECO:0000256" key="4">
    <source>
        <dbReference type="ARBA" id="ARBA00022989"/>
    </source>
</evidence>
<evidence type="ECO:0000313" key="8">
    <source>
        <dbReference type="Proteomes" id="UP000249464"/>
    </source>
</evidence>
<keyword evidence="4 6" id="KW-1133">Transmembrane helix</keyword>
<gene>
    <name evidence="7" type="primary">BQ5605_C004g02969</name>
    <name evidence="7" type="ORF">BQ5605_C004G02969</name>
</gene>
<name>A0A2X0MCN4_9BASI</name>
<comment type="similarity">
    <text evidence="2">Belongs to the PER33/POM33 family.</text>
</comment>
<dbReference type="GO" id="GO:0071786">
    <property type="term" value="P:endoplasmic reticulum tubular network organization"/>
    <property type="evidence" value="ECO:0007669"/>
    <property type="project" value="TreeGrafter"/>
</dbReference>
<dbReference type="GO" id="GO:0005783">
    <property type="term" value="C:endoplasmic reticulum"/>
    <property type="evidence" value="ECO:0007669"/>
    <property type="project" value="TreeGrafter"/>
</dbReference>
<dbReference type="AlphaFoldDB" id="A0A2X0MCN4"/>
<evidence type="ECO:0000256" key="2">
    <source>
        <dbReference type="ARBA" id="ARBA00007322"/>
    </source>
</evidence>
<evidence type="ECO:0000256" key="6">
    <source>
        <dbReference type="SAM" id="Phobius"/>
    </source>
</evidence>
<dbReference type="PANTHER" id="PTHR12703">
    <property type="entry name" value="TRANSMEMBRANE PROTEIN 33"/>
    <property type="match status" value="1"/>
</dbReference>
<evidence type="ECO:0000256" key="5">
    <source>
        <dbReference type="ARBA" id="ARBA00023136"/>
    </source>
</evidence>
<feature type="transmembrane region" description="Helical" evidence="6">
    <location>
        <begin position="42"/>
        <end position="61"/>
    </location>
</feature>
<keyword evidence="5 6" id="KW-0472">Membrane</keyword>
<keyword evidence="8" id="KW-1185">Reference proteome</keyword>
<dbReference type="EMBL" id="FQNC01000046">
    <property type="protein sequence ID" value="SGY69151.1"/>
    <property type="molecule type" value="Genomic_DNA"/>
</dbReference>
<feature type="transmembrane region" description="Helical" evidence="6">
    <location>
        <begin position="12"/>
        <end position="35"/>
    </location>
</feature>